<gene>
    <name evidence="2" type="ORF">KDK_54300</name>
</gene>
<dbReference type="InterPro" id="IPR029064">
    <property type="entry name" value="Ribosomal_eL30-like_sf"/>
</dbReference>
<name>A0A402ARA3_9CHLR</name>
<dbReference type="Gene3D" id="3.30.1330.30">
    <property type="match status" value="1"/>
</dbReference>
<keyword evidence="3" id="KW-1185">Reference proteome</keyword>
<dbReference type="SUPFAM" id="SSF55315">
    <property type="entry name" value="L30e-like"/>
    <property type="match status" value="1"/>
</dbReference>
<evidence type="ECO:0000313" key="3">
    <source>
        <dbReference type="Proteomes" id="UP000287188"/>
    </source>
</evidence>
<dbReference type="Gene3D" id="3.30.420.60">
    <property type="entry name" value="eRF1 domain 2"/>
    <property type="match status" value="1"/>
</dbReference>
<evidence type="ECO:0000313" key="2">
    <source>
        <dbReference type="EMBL" id="GCE21630.1"/>
    </source>
</evidence>
<dbReference type="AlphaFoldDB" id="A0A402ARA3"/>
<dbReference type="RefSeq" id="WP_126553418.1">
    <property type="nucleotide sequence ID" value="NZ_BIFS01000001.1"/>
</dbReference>
<dbReference type="OrthoDB" id="144800at2"/>
<dbReference type="Proteomes" id="UP000287188">
    <property type="component" value="Unassembled WGS sequence"/>
</dbReference>
<accession>A0A402ARA3</accession>
<reference evidence="3" key="1">
    <citation type="submission" date="2018-12" db="EMBL/GenBank/DDBJ databases">
        <title>Tengunoibacter tsumagoiensis gen. nov., sp. nov., Dictyobacter kobayashii sp. nov., D. alpinus sp. nov., and D. joshuensis sp. nov. and description of Dictyobacteraceae fam. nov. within the order Ktedonobacterales isolated from Tengu-no-mugimeshi.</title>
        <authorList>
            <person name="Wang C.M."/>
            <person name="Zheng Y."/>
            <person name="Sakai Y."/>
            <person name="Toyoda A."/>
            <person name="Minakuchi Y."/>
            <person name="Abe K."/>
            <person name="Yokota A."/>
            <person name="Yabe S."/>
        </authorList>
    </citation>
    <scope>NUCLEOTIDE SEQUENCE [LARGE SCALE GENOMIC DNA]</scope>
    <source>
        <strain evidence="3">Uno11</strain>
    </source>
</reference>
<sequence length="356" mass="40197">MQTAKELFHKLASFEPDGAYVLSIYLDMSPHMSGKQPWKRTADTELRSRLREIEKTLLPRHPTLEGFRKDAEKVQHYLENHAEPWLQGVAIFACDAHGLFETLETGVPFQNQIAFEPYPDLFQLAHLLDEQETVVTAVVDTNTTRLFVTRQGFLEEVAGPDDSPAGYGKRSAHCLNQARYHRRVENKRKAFAREAAAAIEELVQQEGARRVILAGDAVAIPLLHQELSNTLEPMVHEEILNLDIRTPLREVHDEIRPVMEYMERESSHDQADNLVERIRANGLAVSGMQETLDALEHGQADTLILANDASLDEKLRSELVRRAANTGAQVEVVMGHPILQEMGGVGALLRYRPHWV</sequence>
<evidence type="ECO:0000259" key="1">
    <source>
        <dbReference type="Pfam" id="PF03465"/>
    </source>
</evidence>
<protein>
    <recommendedName>
        <fullName evidence="1">eRF1 domain-containing protein</fullName>
    </recommendedName>
</protein>
<comment type="caution">
    <text evidence="2">The sequence shown here is derived from an EMBL/GenBank/DDBJ whole genome shotgun (WGS) entry which is preliminary data.</text>
</comment>
<dbReference type="InterPro" id="IPR005142">
    <property type="entry name" value="eRF1_3"/>
</dbReference>
<proteinExistence type="predicted"/>
<dbReference type="InterPro" id="IPR041202">
    <property type="entry name" value="BaeRF_family10"/>
</dbReference>
<dbReference type="Pfam" id="PF03465">
    <property type="entry name" value="eRF1_3"/>
    <property type="match status" value="1"/>
</dbReference>
<dbReference type="Pfam" id="PF18854">
    <property type="entry name" value="baeRF_family10"/>
    <property type="match status" value="1"/>
</dbReference>
<dbReference type="EMBL" id="BIFS01000001">
    <property type="protein sequence ID" value="GCE21630.1"/>
    <property type="molecule type" value="Genomic_DNA"/>
</dbReference>
<dbReference type="InterPro" id="IPR042226">
    <property type="entry name" value="eFR1_2_sf"/>
</dbReference>
<feature type="domain" description="eRF1" evidence="1">
    <location>
        <begin position="272"/>
        <end position="352"/>
    </location>
</feature>
<organism evidence="2 3">
    <name type="scientific">Dictyobacter kobayashii</name>
    <dbReference type="NCBI Taxonomy" id="2014872"/>
    <lineage>
        <taxon>Bacteria</taxon>
        <taxon>Bacillati</taxon>
        <taxon>Chloroflexota</taxon>
        <taxon>Ktedonobacteria</taxon>
        <taxon>Ktedonobacterales</taxon>
        <taxon>Dictyobacteraceae</taxon>
        <taxon>Dictyobacter</taxon>
    </lineage>
</organism>